<sequence>MIFLIQINYTKDRSEAILPLGILSVGSSLKRNGFEVELLNINEKEIDQTVEYILEKNPFYVGFSVMTGIQTEHSAEMSKKIKEKSDTPVLWGGIHPSLLPKQCLESEYIDYIIIGEGEEAIIEFSKAIKEKFSFKGILGLGYKIKNEVVINPKRPLIDNLDNYRLDFSLIDLNRCIFKLDKYQRVIAYKASRGCPFNCAFCYNHDFNQNRWRAWSIGVVVEDIEFLKEKYQIDAVKFYDDNFFVNKKRALEILEKIDLPSHT</sequence>
<dbReference type="InterPro" id="IPR058240">
    <property type="entry name" value="rSAM_sf"/>
</dbReference>
<evidence type="ECO:0000259" key="7">
    <source>
        <dbReference type="PROSITE" id="PS51332"/>
    </source>
</evidence>
<evidence type="ECO:0000313" key="8">
    <source>
        <dbReference type="EMBL" id="PJA63610.1"/>
    </source>
</evidence>
<comment type="cofactor">
    <cofactor evidence="1">
        <name>[4Fe-4S] cluster</name>
        <dbReference type="ChEBI" id="CHEBI:49883"/>
    </cofactor>
</comment>
<dbReference type="SFLD" id="SFLDS00029">
    <property type="entry name" value="Radical_SAM"/>
    <property type="match status" value="1"/>
</dbReference>
<gene>
    <name evidence="8" type="ORF">CO160_02575</name>
</gene>
<evidence type="ECO:0000256" key="3">
    <source>
        <dbReference type="ARBA" id="ARBA00022691"/>
    </source>
</evidence>
<reference evidence="9" key="1">
    <citation type="submission" date="2017-09" db="EMBL/GenBank/DDBJ databases">
        <title>Depth-based differentiation of microbial function through sediment-hosted aquifers and enrichment of novel symbionts in the deep terrestrial subsurface.</title>
        <authorList>
            <person name="Probst A.J."/>
            <person name="Ladd B."/>
            <person name="Jarett J.K."/>
            <person name="Geller-Mcgrath D.E."/>
            <person name="Sieber C.M.K."/>
            <person name="Emerson J.B."/>
            <person name="Anantharaman K."/>
            <person name="Thomas B.C."/>
            <person name="Malmstrom R."/>
            <person name="Stieglmeier M."/>
            <person name="Klingl A."/>
            <person name="Woyke T."/>
            <person name="Ryan C.M."/>
            <person name="Banfield J.F."/>
        </authorList>
    </citation>
    <scope>NUCLEOTIDE SEQUENCE [LARGE SCALE GENOMIC DNA]</scope>
</reference>
<dbReference type="PROSITE" id="PS51332">
    <property type="entry name" value="B12_BINDING"/>
    <property type="match status" value="1"/>
</dbReference>
<evidence type="ECO:0000313" key="9">
    <source>
        <dbReference type="Proteomes" id="UP000230941"/>
    </source>
</evidence>
<dbReference type="SUPFAM" id="SSF102114">
    <property type="entry name" value="Radical SAM enzymes"/>
    <property type="match status" value="1"/>
</dbReference>
<dbReference type="PANTHER" id="PTHR43409">
    <property type="entry name" value="ANAEROBIC MAGNESIUM-PROTOPORPHYRIN IX MONOMETHYL ESTER CYCLASE-RELATED"/>
    <property type="match status" value="1"/>
</dbReference>
<dbReference type="SFLD" id="SFLDG01082">
    <property type="entry name" value="B12-binding_domain_containing"/>
    <property type="match status" value="1"/>
</dbReference>
<dbReference type="GO" id="GO:0046872">
    <property type="term" value="F:metal ion binding"/>
    <property type="evidence" value="ECO:0007669"/>
    <property type="project" value="UniProtKB-KW"/>
</dbReference>
<dbReference type="GO" id="GO:0031419">
    <property type="term" value="F:cobalamin binding"/>
    <property type="evidence" value="ECO:0007669"/>
    <property type="project" value="InterPro"/>
</dbReference>
<evidence type="ECO:0000256" key="4">
    <source>
        <dbReference type="ARBA" id="ARBA00022723"/>
    </source>
</evidence>
<name>A0A2M7YKV4_9BACT</name>
<accession>A0A2M7YKV4</accession>
<dbReference type="InterPro" id="IPR007197">
    <property type="entry name" value="rSAM"/>
</dbReference>
<keyword evidence="4" id="KW-0479">Metal-binding</keyword>
<dbReference type="EMBL" id="PFWG01000060">
    <property type="protein sequence ID" value="PJA63610.1"/>
    <property type="molecule type" value="Genomic_DNA"/>
</dbReference>
<keyword evidence="2" id="KW-0808">Transferase</keyword>
<evidence type="ECO:0000256" key="2">
    <source>
        <dbReference type="ARBA" id="ARBA00022679"/>
    </source>
</evidence>
<protein>
    <recommendedName>
        <fullName evidence="7">B12-binding domain-containing protein</fullName>
    </recommendedName>
</protein>
<dbReference type="InterPro" id="IPR006158">
    <property type="entry name" value="Cobalamin-bd"/>
</dbReference>
<dbReference type="Proteomes" id="UP000230941">
    <property type="component" value="Unassembled WGS sequence"/>
</dbReference>
<keyword evidence="6" id="KW-0411">Iron-sulfur</keyword>
<organism evidence="8 9">
    <name type="scientific">Candidatus Portnoybacteria bacterium CG_4_9_14_3_um_filter_43_11</name>
    <dbReference type="NCBI Taxonomy" id="1974805"/>
    <lineage>
        <taxon>Bacteria</taxon>
        <taxon>Candidatus Portnoyibacteriota</taxon>
    </lineage>
</organism>
<dbReference type="GO" id="GO:0003824">
    <property type="term" value="F:catalytic activity"/>
    <property type="evidence" value="ECO:0007669"/>
    <property type="project" value="InterPro"/>
</dbReference>
<dbReference type="InterPro" id="IPR036724">
    <property type="entry name" value="Cobalamin-bd_sf"/>
</dbReference>
<dbReference type="SUPFAM" id="SSF52242">
    <property type="entry name" value="Cobalamin (vitamin B12)-binding domain"/>
    <property type="match status" value="1"/>
</dbReference>
<comment type="caution">
    <text evidence="8">The sequence shown here is derived from an EMBL/GenBank/DDBJ whole genome shotgun (WGS) entry which is preliminary data.</text>
</comment>
<keyword evidence="5" id="KW-0408">Iron</keyword>
<dbReference type="CDD" id="cd02068">
    <property type="entry name" value="radical_SAM_B12_BD"/>
    <property type="match status" value="1"/>
</dbReference>
<dbReference type="GO" id="GO:0051539">
    <property type="term" value="F:4 iron, 4 sulfur cluster binding"/>
    <property type="evidence" value="ECO:0007669"/>
    <property type="project" value="UniProtKB-KW"/>
</dbReference>
<keyword evidence="3" id="KW-0949">S-adenosyl-L-methionine</keyword>
<evidence type="ECO:0000256" key="5">
    <source>
        <dbReference type="ARBA" id="ARBA00023004"/>
    </source>
</evidence>
<dbReference type="Gene3D" id="3.40.50.280">
    <property type="entry name" value="Cobalamin-binding domain"/>
    <property type="match status" value="1"/>
</dbReference>
<dbReference type="PANTHER" id="PTHR43409:SF7">
    <property type="entry name" value="BLL1977 PROTEIN"/>
    <property type="match status" value="1"/>
</dbReference>
<dbReference type="Pfam" id="PF04055">
    <property type="entry name" value="Radical_SAM"/>
    <property type="match status" value="1"/>
</dbReference>
<feature type="domain" description="B12-binding" evidence="7">
    <location>
        <begin position="4"/>
        <end position="135"/>
    </location>
</feature>
<proteinExistence type="predicted"/>
<dbReference type="InterPro" id="IPR034466">
    <property type="entry name" value="Methyltransferase_Class_B"/>
</dbReference>
<evidence type="ECO:0000256" key="1">
    <source>
        <dbReference type="ARBA" id="ARBA00001966"/>
    </source>
</evidence>
<feature type="non-terminal residue" evidence="8">
    <location>
        <position position="262"/>
    </location>
</feature>
<dbReference type="AlphaFoldDB" id="A0A2M7YKV4"/>
<dbReference type="SFLD" id="SFLDG01123">
    <property type="entry name" value="methyltransferase_(Class_B)"/>
    <property type="match status" value="1"/>
</dbReference>
<evidence type="ECO:0000256" key="6">
    <source>
        <dbReference type="ARBA" id="ARBA00023014"/>
    </source>
</evidence>
<dbReference type="InterPro" id="IPR051198">
    <property type="entry name" value="BchE-like"/>
</dbReference>
<dbReference type="Pfam" id="PF02310">
    <property type="entry name" value="B12-binding"/>
    <property type="match status" value="1"/>
</dbReference>